<protein>
    <recommendedName>
        <fullName evidence="2">Glycoside hydrolase family 42 N-terminal domain-containing protein</fullName>
    </recommendedName>
</protein>
<dbReference type="EMBL" id="UINC01091934">
    <property type="protein sequence ID" value="SVC45091.1"/>
    <property type="molecule type" value="Genomic_DNA"/>
</dbReference>
<dbReference type="Gene3D" id="3.20.20.80">
    <property type="entry name" value="Glycosidases"/>
    <property type="match status" value="2"/>
</dbReference>
<dbReference type="SUPFAM" id="SSF51445">
    <property type="entry name" value="(Trans)glycosidases"/>
    <property type="match status" value="1"/>
</dbReference>
<feature type="non-terminal residue" evidence="1">
    <location>
        <position position="350"/>
    </location>
</feature>
<proteinExistence type="predicted"/>
<dbReference type="AlphaFoldDB" id="A0A382MCX5"/>
<accession>A0A382MCX5</accession>
<gene>
    <name evidence="1" type="ORF">METZ01_LOCUS297945</name>
</gene>
<organism evidence="1">
    <name type="scientific">marine metagenome</name>
    <dbReference type="NCBI Taxonomy" id="408172"/>
    <lineage>
        <taxon>unclassified sequences</taxon>
        <taxon>metagenomes</taxon>
        <taxon>ecological metagenomes</taxon>
    </lineage>
</organism>
<evidence type="ECO:0000313" key="1">
    <source>
        <dbReference type="EMBL" id="SVC45091.1"/>
    </source>
</evidence>
<dbReference type="InterPro" id="IPR017853">
    <property type="entry name" value="GH"/>
</dbReference>
<name>A0A382MCX5_9ZZZZ</name>
<evidence type="ECO:0008006" key="2">
    <source>
        <dbReference type="Google" id="ProtNLM"/>
    </source>
</evidence>
<sequence>MAYTLDSYGGTTQLKGKNTGWFHLEKLDGRRWFITPEGNAFFPVSLAHIYTGNSQPTVQKLYDGDKDVWIEKWFSQVRALGFNCALAGATSQCRDPKGYVDVEQVEALFRRESFPYAAGLFLIPHPNELPEGQERPDIFAPAYQEWVEELVAGICSRYADDPLMMGYYYGFGTFIRPESWIKSIPSLDSEVPIQENIRKMAVHLYRIVHDAIRRHDPNHLILGPYVKEQSFDLKTWQALTPYVDMLSPQHFNRDSSFAEQSAATGRAVLVSDEESGHIFAAARQNPRSVTSENKGRVYSLLLDRHLRDANVCGVNFCATLYDLDDGPLMDKMGMMEGLYDWDGNAKPGLA</sequence>
<reference evidence="1" key="1">
    <citation type="submission" date="2018-05" db="EMBL/GenBank/DDBJ databases">
        <authorList>
            <person name="Lanie J.A."/>
            <person name="Ng W.-L."/>
            <person name="Kazmierczak K.M."/>
            <person name="Andrzejewski T.M."/>
            <person name="Davidsen T.M."/>
            <person name="Wayne K.J."/>
            <person name="Tettelin H."/>
            <person name="Glass J.I."/>
            <person name="Rusch D."/>
            <person name="Podicherti R."/>
            <person name="Tsui H.-C.T."/>
            <person name="Winkler M.E."/>
        </authorList>
    </citation>
    <scope>NUCLEOTIDE SEQUENCE</scope>
</reference>